<proteinExistence type="predicted"/>
<sequence length="214" mass="23973">MPLIYLMRHAESQANKAGVLAGRDDAVSLTSKGFKDSKQAVKHLRKLEISQIYSSPIKRCLQTVSPFAKEVGITPSIDNSLIEMDFGTWSGKKLSELSKTKEWRKIQDNPAAFRFPEGESFKEMHLRVEKFLKQVSRGKKPILVVSHGDVIKMIICCCLDLSINQFQRIVITPASLSIIEYTPKSKALLQSNMKLSKGNFKDKATKFLLGGENA</sequence>
<dbReference type="GO" id="GO:0005829">
    <property type="term" value="C:cytosol"/>
    <property type="evidence" value="ECO:0007669"/>
    <property type="project" value="TreeGrafter"/>
</dbReference>
<dbReference type="InterPro" id="IPR029033">
    <property type="entry name" value="His_PPase_superfam"/>
</dbReference>
<dbReference type="AlphaFoldDB" id="A0A6J5YND8"/>
<dbReference type="EMBL" id="CAESAM010000003">
    <property type="protein sequence ID" value="CAB4332045.1"/>
    <property type="molecule type" value="Genomic_DNA"/>
</dbReference>
<dbReference type="CDD" id="cd07067">
    <property type="entry name" value="HP_PGM_like"/>
    <property type="match status" value="1"/>
</dbReference>
<reference evidence="2" key="1">
    <citation type="submission" date="2020-05" db="EMBL/GenBank/DDBJ databases">
        <authorList>
            <person name="Chiriac C."/>
            <person name="Salcher M."/>
            <person name="Ghai R."/>
            <person name="Kavagutti S V."/>
        </authorList>
    </citation>
    <scope>NUCLEOTIDE SEQUENCE</scope>
</reference>
<dbReference type="InterPro" id="IPR051695">
    <property type="entry name" value="Phosphoglycerate_Mutase"/>
</dbReference>
<dbReference type="SMART" id="SM00855">
    <property type="entry name" value="PGAM"/>
    <property type="match status" value="1"/>
</dbReference>
<dbReference type="Gene3D" id="3.40.50.1240">
    <property type="entry name" value="Phosphoglycerate mutase-like"/>
    <property type="match status" value="1"/>
</dbReference>
<dbReference type="PIRSF" id="PIRSF000709">
    <property type="entry name" value="6PFK_2-Ptase"/>
    <property type="match status" value="1"/>
</dbReference>
<protein>
    <submittedName>
        <fullName evidence="2">Unannotated protein</fullName>
    </submittedName>
</protein>
<keyword evidence="1" id="KW-0378">Hydrolase</keyword>
<organism evidence="2">
    <name type="scientific">freshwater metagenome</name>
    <dbReference type="NCBI Taxonomy" id="449393"/>
    <lineage>
        <taxon>unclassified sequences</taxon>
        <taxon>metagenomes</taxon>
        <taxon>ecological metagenomes</taxon>
    </lineage>
</organism>
<name>A0A6J5YND8_9ZZZZ</name>
<dbReference type="PANTHER" id="PTHR46517">
    <property type="entry name" value="FRUCTOSE-2,6-BISPHOSPHATASE TIGAR"/>
    <property type="match status" value="1"/>
</dbReference>
<dbReference type="GO" id="GO:0004331">
    <property type="term" value="F:fructose-2,6-bisphosphate 2-phosphatase activity"/>
    <property type="evidence" value="ECO:0007669"/>
    <property type="project" value="TreeGrafter"/>
</dbReference>
<dbReference type="GO" id="GO:0045820">
    <property type="term" value="P:negative regulation of glycolytic process"/>
    <property type="evidence" value="ECO:0007669"/>
    <property type="project" value="TreeGrafter"/>
</dbReference>
<gene>
    <name evidence="2" type="ORF">UFOPK4171_00065</name>
</gene>
<evidence type="ECO:0000313" key="2">
    <source>
        <dbReference type="EMBL" id="CAB4332045.1"/>
    </source>
</evidence>
<dbReference type="GO" id="GO:0043456">
    <property type="term" value="P:regulation of pentose-phosphate shunt"/>
    <property type="evidence" value="ECO:0007669"/>
    <property type="project" value="TreeGrafter"/>
</dbReference>
<dbReference type="SUPFAM" id="SSF53254">
    <property type="entry name" value="Phosphoglycerate mutase-like"/>
    <property type="match status" value="1"/>
</dbReference>
<accession>A0A6J5YND8</accession>
<dbReference type="Pfam" id="PF00300">
    <property type="entry name" value="His_Phos_1"/>
    <property type="match status" value="1"/>
</dbReference>
<evidence type="ECO:0000256" key="1">
    <source>
        <dbReference type="ARBA" id="ARBA00022801"/>
    </source>
</evidence>
<dbReference type="InterPro" id="IPR013078">
    <property type="entry name" value="His_Pase_superF_clade-1"/>
</dbReference>
<dbReference type="PANTHER" id="PTHR46517:SF1">
    <property type="entry name" value="FRUCTOSE-2,6-BISPHOSPHATASE TIGAR"/>
    <property type="match status" value="1"/>
</dbReference>